<name>A0A0U1L0V6_9FIRM</name>
<evidence type="ECO:0000259" key="2">
    <source>
        <dbReference type="PROSITE" id="PS51831"/>
    </source>
</evidence>
<organism evidence="3 4">
    <name type="scientific">Sporomusa ovata</name>
    <dbReference type="NCBI Taxonomy" id="2378"/>
    <lineage>
        <taxon>Bacteria</taxon>
        <taxon>Bacillati</taxon>
        <taxon>Bacillota</taxon>
        <taxon>Negativicutes</taxon>
        <taxon>Selenomonadales</taxon>
        <taxon>Sporomusaceae</taxon>
        <taxon>Sporomusa</taxon>
    </lineage>
</organism>
<accession>A0A0U1L0V6</accession>
<dbReference type="SMART" id="SM00471">
    <property type="entry name" value="HDc"/>
    <property type="match status" value="1"/>
</dbReference>
<dbReference type="RefSeq" id="WP_021167984.1">
    <property type="nucleotide sequence ID" value="NZ_CTRP01000012.1"/>
</dbReference>
<evidence type="ECO:0000313" key="4">
    <source>
        <dbReference type="Proteomes" id="UP000049855"/>
    </source>
</evidence>
<protein>
    <submittedName>
        <fullName evidence="3">3'-&gt;5' exoribonuclease Bsu YhaM</fullName>
    </submittedName>
</protein>
<evidence type="ECO:0000313" key="3">
    <source>
        <dbReference type="EMBL" id="CQR73175.1"/>
    </source>
</evidence>
<dbReference type="InterPro" id="IPR006675">
    <property type="entry name" value="HDIG_dom"/>
</dbReference>
<keyword evidence="1" id="KW-0378">Hydrolase</keyword>
<dbReference type="Proteomes" id="UP000049855">
    <property type="component" value="Unassembled WGS sequence"/>
</dbReference>
<dbReference type="Pfam" id="PF01966">
    <property type="entry name" value="HD"/>
    <property type="match status" value="1"/>
</dbReference>
<dbReference type="Gene3D" id="1.10.3210.10">
    <property type="entry name" value="Hypothetical protein af1432"/>
    <property type="match status" value="1"/>
</dbReference>
<proteinExistence type="predicted"/>
<keyword evidence="4" id="KW-1185">Reference proteome</keyword>
<reference evidence="4" key="1">
    <citation type="submission" date="2015-03" db="EMBL/GenBank/DDBJ databases">
        <authorList>
            <person name="Nijsse Bart"/>
        </authorList>
    </citation>
    <scope>NUCLEOTIDE SEQUENCE [LARGE SCALE GENOMIC DNA]</scope>
</reference>
<gene>
    <name evidence="3" type="ORF">SpAn4DRAFT_2407</name>
</gene>
<dbReference type="GO" id="GO:0016787">
    <property type="term" value="F:hydrolase activity"/>
    <property type="evidence" value="ECO:0007669"/>
    <property type="project" value="UniProtKB-KW"/>
</dbReference>
<dbReference type="PANTHER" id="PTHR37294">
    <property type="entry name" value="3'-5' EXORIBONUCLEASE YHAM"/>
    <property type="match status" value="1"/>
</dbReference>
<dbReference type="GO" id="GO:0031125">
    <property type="term" value="P:rRNA 3'-end processing"/>
    <property type="evidence" value="ECO:0007669"/>
    <property type="project" value="TreeGrafter"/>
</dbReference>
<feature type="domain" description="HD" evidence="2">
    <location>
        <begin position="165"/>
        <end position="287"/>
    </location>
</feature>
<dbReference type="InterPro" id="IPR006674">
    <property type="entry name" value="HD_domain"/>
</dbReference>
<dbReference type="AlphaFoldDB" id="A0A0U1L0V6"/>
<dbReference type="InterPro" id="IPR050798">
    <property type="entry name" value="YhaM_exoribonuc/phosphodiest"/>
</dbReference>
<dbReference type="SUPFAM" id="SSF109604">
    <property type="entry name" value="HD-domain/PDEase-like"/>
    <property type="match status" value="1"/>
</dbReference>
<dbReference type="NCBIfam" id="TIGR00277">
    <property type="entry name" value="HDIG"/>
    <property type="match status" value="1"/>
</dbReference>
<dbReference type="PANTHER" id="PTHR37294:SF1">
    <property type="entry name" value="3'-5' EXORIBONUCLEASE YHAM"/>
    <property type="match status" value="1"/>
</dbReference>
<evidence type="ECO:0000256" key="1">
    <source>
        <dbReference type="ARBA" id="ARBA00022801"/>
    </source>
</evidence>
<sequence length="319" mass="35385">MTLGELVKNPKGFKVVGIYRISRFEVKTARNGKSYGDCLISDHSFEVPAKYWDISGDSAMLFQQNGILRLEAMLDFFKDSPQLTIVGGYVPSPVEIDQALQSLGMMAPRKIDDMVSELTAIIASIKQEGLRDLLIAIFDTNKPFAEKFKRHPGAVKNHHAYIGGLLAHTLEVAAAALDHCNRNDKINRDILLAAALVHDIGKVREIEVDAFGMGIGFTREGKLLRHISLGMEMLEHACQEVGLAPELGLMLKHCILSHHGQAEWGSPVEPMLLEAELLHYLDNLSAKTEQFSREAGRAEPGGFNRSATLRREVYRPSIE</sequence>
<dbReference type="EMBL" id="CTRP01000012">
    <property type="protein sequence ID" value="CQR73175.1"/>
    <property type="molecule type" value="Genomic_DNA"/>
</dbReference>
<dbReference type="InterPro" id="IPR003607">
    <property type="entry name" value="HD/PDEase_dom"/>
</dbReference>
<dbReference type="PROSITE" id="PS51831">
    <property type="entry name" value="HD"/>
    <property type="match status" value="1"/>
</dbReference>